<dbReference type="PROSITE" id="PS01125">
    <property type="entry name" value="ROK"/>
    <property type="match status" value="1"/>
</dbReference>
<name>A0ABZ3A175_9MICC</name>
<dbReference type="Proteomes" id="UP001448858">
    <property type="component" value="Chromosome"/>
</dbReference>
<keyword evidence="3" id="KW-1185">Reference proteome</keyword>
<dbReference type="InterPro" id="IPR049874">
    <property type="entry name" value="ROK_cs"/>
</dbReference>
<dbReference type="EMBL" id="CP151657">
    <property type="protein sequence ID" value="WZP17506.1"/>
    <property type="molecule type" value="Genomic_DNA"/>
</dbReference>
<dbReference type="InterPro" id="IPR000600">
    <property type="entry name" value="ROK"/>
</dbReference>
<dbReference type="SUPFAM" id="SSF46785">
    <property type="entry name" value="Winged helix' DNA-binding domain"/>
    <property type="match status" value="1"/>
</dbReference>
<dbReference type="Gene3D" id="1.10.10.10">
    <property type="entry name" value="Winged helix-like DNA-binding domain superfamily/Winged helix DNA-binding domain"/>
    <property type="match status" value="1"/>
</dbReference>
<reference evidence="2 3" key="1">
    <citation type="submission" date="2024-04" db="EMBL/GenBank/DDBJ databases">
        <title>Arthrobacter sp. from Plains bison fecal sample.</title>
        <authorList>
            <person name="Ruzzini A."/>
        </authorList>
    </citation>
    <scope>NUCLEOTIDE SEQUENCE [LARGE SCALE GENOMIC DNA]</scope>
    <source>
        <strain evidence="2 3">EINP1</strain>
    </source>
</reference>
<accession>A0ABZ3A175</accession>
<evidence type="ECO:0000313" key="3">
    <source>
        <dbReference type="Proteomes" id="UP001448858"/>
    </source>
</evidence>
<dbReference type="InterPro" id="IPR036388">
    <property type="entry name" value="WH-like_DNA-bd_sf"/>
</dbReference>
<dbReference type="PANTHER" id="PTHR18964">
    <property type="entry name" value="ROK (REPRESSOR, ORF, KINASE) FAMILY"/>
    <property type="match status" value="1"/>
</dbReference>
<dbReference type="Gene3D" id="3.30.420.40">
    <property type="match status" value="2"/>
</dbReference>
<evidence type="ECO:0000256" key="1">
    <source>
        <dbReference type="ARBA" id="ARBA00006479"/>
    </source>
</evidence>
<protein>
    <submittedName>
        <fullName evidence="2">ROK family transcriptional regulator</fullName>
    </submittedName>
</protein>
<dbReference type="Pfam" id="PF13412">
    <property type="entry name" value="HTH_24"/>
    <property type="match status" value="1"/>
</dbReference>
<organism evidence="2 3">
    <name type="scientific">Arthrobacter citreus</name>
    <dbReference type="NCBI Taxonomy" id="1670"/>
    <lineage>
        <taxon>Bacteria</taxon>
        <taxon>Bacillati</taxon>
        <taxon>Actinomycetota</taxon>
        <taxon>Actinomycetes</taxon>
        <taxon>Micrococcales</taxon>
        <taxon>Micrococcaceae</taxon>
        <taxon>Arthrobacter</taxon>
    </lineage>
</organism>
<dbReference type="SUPFAM" id="SSF53067">
    <property type="entry name" value="Actin-like ATPase domain"/>
    <property type="match status" value="1"/>
</dbReference>
<dbReference type="InterPro" id="IPR043129">
    <property type="entry name" value="ATPase_NBD"/>
</dbReference>
<proteinExistence type="inferred from homology"/>
<dbReference type="InterPro" id="IPR036390">
    <property type="entry name" value="WH_DNA-bd_sf"/>
</dbReference>
<dbReference type="PANTHER" id="PTHR18964:SF149">
    <property type="entry name" value="BIFUNCTIONAL UDP-N-ACETYLGLUCOSAMINE 2-EPIMERASE_N-ACETYLMANNOSAMINE KINASE"/>
    <property type="match status" value="1"/>
</dbReference>
<evidence type="ECO:0000313" key="2">
    <source>
        <dbReference type="EMBL" id="WZP17506.1"/>
    </source>
</evidence>
<dbReference type="RefSeq" id="WP_342025102.1">
    <property type="nucleotide sequence ID" value="NZ_CP151657.1"/>
</dbReference>
<comment type="similarity">
    <text evidence="1">Belongs to the ROK (NagC/XylR) family.</text>
</comment>
<gene>
    <name evidence="2" type="ORF">AAE021_08115</name>
</gene>
<sequence>MRRGTNLPKMGDFNQTVILDAIRRSDRGLSRVELVGAVGLAPQTVSNIVRRLLDSGMVTEAGKISGGAGKPRTTLRVHAAGSYAVGVQLDPAVTTSVLLDLMGNVVSRRQVETPRGNDPTEVLTAITEQVASLLTGSGVDRDRVTGLGVATPGPIDEASGTVLNPPNLLGWHKVPLRSALASSTGLPVLIEKDVSAAAAAEVWVSGRRSTPSFLFVYIGTGIGCAVALDGEVLHGVSGNAGEIGHLITDVTGPPCSCGQRGCVAVTCTPRSLVREAAGLGLIDELPPNAADSEITASFLAVCRSALDGNEAAGRLVDMTAARTARAVAALTAVFDVDRVIFGGPFWSPLSARYLAAVPAALAARPVPGRRPPEVSATTLGEDVTAVGAACLVMDRNLGPRRERLLLEG</sequence>
<dbReference type="Pfam" id="PF00480">
    <property type="entry name" value="ROK"/>
    <property type="match status" value="1"/>
</dbReference>